<name>A0ABR2GFP1_9ROSI</name>
<dbReference type="PANTHER" id="PTHR33155:SF9">
    <property type="entry name" value="FANTASTIC FOUR-LIKE PROTEIN (DUF3049)"/>
    <property type="match status" value="1"/>
</dbReference>
<keyword evidence="6" id="KW-1185">Reference proteome</keyword>
<dbReference type="InterPro" id="IPR021410">
    <property type="entry name" value="FAF"/>
</dbReference>
<feature type="domain" description="FAF" evidence="3">
    <location>
        <begin position="93"/>
        <end position="146"/>
    </location>
</feature>
<proteinExistence type="inferred from homology"/>
<comment type="similarity">
    <text evidence="1">Belongs to the fantastic four family.</text>
</comment>
<sequence length="157" mass="18076">MKTTLEVVQAAQRWSRKGALRPSRRACMCAPKGLISESCDDAADHTTKNEMKKEWQSSKDSTDRGCGIVNEKRGSVHGEPKVVRPRRSNSLRDFPPPISCIGKCRKPWISFKSYRHDGRFVLKQVRTPMQEMLHAFREDGRLKLQFMLPNDESMEQQ</sequence>
<evidence type="ECO:0000256" key="2">
    <source>
        <dbReference type="SAM" id="MobiDB-lite"/>
    </source>
</evidence>
<gene>
    <name evidence="4" type="ORF">V6N12_051573</name>
    <name evidence="5" type="ORF">V6N12_051576</name>
</gene>
<dbReference type="EMBL" id="JBBPBM010000001">
    <property type="protein sequence ID" value="KAK8601746.1"/>
    <property type="molecule type" value="Genomic_DNA"/>
</dbReference>
<evidence type="ECO:0000313" key="6">
    <source>
        <dbReference type="Proteomes" id="UP001472677"/>
    </source>
</evidence>
<evidence type="ECO:0000256" key="1">
    <source>
        <dbReference type="ARBA" id="ARBA00008690"/>
    </source>
</evidence>
<evidence type="ECO:0000259" key="3">
    <source>
        <dbReference type="Pfam" id="PF11250"/>
    </source>
</evidence>
<comment type="caution">
    <text evidence="4">The sequence shown here is derived from an EMBL/GenBank/DDBJ whole genome shotgun (WGS) entry which is preliminary data.</text>
</comment>
<evidence type="ECO:0000313" key="5">
    <source>
        <dbReference type="EMBL" id="KAK8601749.1"/>
    </source>
</evidence>
<dbReference type="Proteomes" id="UP001472677">
    <property type="component" value="Unassembled WGS sequence"/>
</dbReference>
<feature type="region of interest" description="Disordered" evidence="2">
    <location>
        <begin position="50"/>
        <end position="90"/>
    </location>
</feature>
<evidence type="ECO:0000313" key="4">
    <source>
        <dbReference type="EMBL" id="KAK8601746.1"/>
    </source>
</evidence>
<dbReference type="EMBL" id="JBBPBM010000001">
    <property type="protein sequence ID" value="KAK8601749.1"/>
    <property type="molecule type" value="Genomic_DNA"/>
</dbReference>
<reference evidence="4 6" key="1">
    <citation type="journal article" date="2024" name="G3 (Bethesda)">
        <title>Genome assembly of Hibiscus sabdariffa L. provides insights into metabolisms of medicinal natural products.</title>
        <authorList>
            <person name="Kim T."/>
        </authorList>
    </citation>
    <scope>NUCLEOTIDE SEQUENCE [LARGE SCALE GENOMIC DNA]</scope>
    <source>
        <strain evidence="4">TK-2024</strain>
        <tissue evidence="4">Old leaves</tissue>
    </source>
</reference>
<accession>A0ABR2GFP1</accession>
<feature type="compositionally biased region" description="Basic and acidic residues" evidence="2">
    <location>
        <begin position="70"/>
        <end position="82"/>
    </location>
</feature>
<dbReference type="PANTHER" id="PTHR33155">
    <property type="entry name" value="FANTASTIC FOUR-LIKE PROTEIN (DUF3049)"/>
    <property type="match status" value="1"/>
</dbReference>
<dbReference type="InterPro" id="IPR046431">
    <property type="entry name" value="FAF_dom"/>
</dbReference>
<feature type="compositionally biased region" description="Basic and acidic residues" evidence="2">
    <location>
        <begin position="50"/>
        <end position="63"/>
    </location>
</feature>
<dbReference type="Pfam" id="PF11250">
    <property type="entry name" value="FAF"/>
    <property type="match status" value="1"/>
</dbReference>
<protein>
    <recommendedName>
        <fullName evidence="3">FAF domain-containing protein</fullName>
    </recommendedName>
</protein>
<organism evidence="4 6">
    <name type="scientific">Hibiscus sabdariffa</name>
    <name type="common">roselle</name>
    <dbReference type="NCBI Taxonomy" id="183260"/>
    <lineage>
        <taxon>Eukaryota</taxon>
        <taxon>Viridiplantae</taxon>
        <taxon>Streptophyta</taxon>
        <taxon>Embryophyta</taxon>
        <taxon>Tracheophyta</taxon>
        <taxon>Spermatophyta</taxon>
        <taxon>Magnoliopsida</taxon>
        <taxon>eudicotyledons</taxon>
        <taxon>Gunneridae</taxon>
        <taxon>Pentapetalae</taxon>
        <taxon>rosids</taxon>
        <taxon>malvids</taxon>
        <taxon>Malvales</taxon>
        <taxon>Malvaceae</taxon>
        <taxon>Malvoideae</taxon>
        <taxon>Hibiscus</taxon>
    </lineage>
</organism>